<dbReference type="AlphaFoldDB" id="A0A399F5Y9"/>
<accession>A0A399F5Y9</accession>
<keyword evidence="2" id="KW-1185">Reference proteome</keyword>
<reference evidence="1 2" key="1">
    <citation type="submission" date="2018-08" db="EMBL/GenBank/DDBJ databases">
        <title>Meiothermus granaticius genome AF-68 sequencing project.</title>
        <authorList>
            <person name="Da Costa M.S."/>
            <person name="Albuquerque L."/>
            <person name="Raposo P."/>
            <person name="Froufe H.J.C."/>
            <person name="Barroso C.S."/>
            <person name="Egas C."/>
        </authorList>
    </citation>
    <scope>NUCLEOTIDE SEQUENCE [LARGE SCALE GENOMIC DNA]</scope>
    <source>
        <strain evidence="1 2">AF-68</strain>
    </source>
</reference>
<comment type="caution">
    <text evidence="1">The sequence shown here is derived from an EMBL/GenBank/DDBJ whole genome shotgun (WGS) entry which is preliminary data.</text>
</comment>
<sequence>MTITLEAMLKSLDRELVLRRNVYRKRIAEGRMRPEEARREYATMLAIRICIADLLEGRVVVQKEIEESRIADLLTP</sequence>
<dbReference type="RefSeq" id="WP_119358627.1">
    <property type="nucleotide sequence ID" value="NZ_BJXM01000035.1"/>
</dbReference>
<evidence type="ECO:0000313" key="1">
    <source>
        <dbReference type="EMBL" id="RIH90689.1"/>
    </source>
</evidence>
<proteinExistence type="predicted"/>
<organism evidence="1 2">
    <name type="scientific">Meiothermus granaticius NBRC 107808</name>
    <dbReference type="NCBI Taxonomy" id="1227551"/>
    <lineage>
        <taxon>Bacteria</taxon>
        <taxon>Thermotogati</taxon>
        <taxon>Deinococcota</taxon>
        <taxon>Deinococci</taxon>
        <taxon>Thermales</taxon>
        <taxon>Thermaceae</taxon>
        <taxon>Meiothermus</taxon>
    </lineage>
</organism>
<protein>
    <submittedName>
        <fullName evidence="1">Uncharacterized protein</fullName>
    </submittedName>
</protein>
<dbReference type="Proteomes" id="UP000266178">
    <property type="component" value="Unassembled WGS sequence"/>
</dbReference>
<evidence type="ECO:0000313" key="2">
    <source>
        <dbReference type="Proteomes" id="UP000266178"/>
    </source>
</evidence>
<dbReference type="OrthoDB" id="8456617at2"/>
<gene>
    <name evidence="1" type="ORF">Mgrana_03201</name>
</gene>
<name>A0A399F5Y9_9DEIN</name>
<dbReference type="EMBL" id="QWLB01000075">
    <property type="protein sequence ID" value="RIH90689.1"/>
    <property type="molecule type" value="Genomic_DNA"/>
</dbReference>